<evidence type="ECO:0000313" key="2">
    <source>
        <dbReference type="EMBL" id="QHT35352.1"/>
    </source>
</evidence>
<accession>A0A6C0F2P0</accession>
<evidence type="ECO:0000256" key="1">
    <source>
        <dbReference type="SAM" id="Phobius"/>
    </source>
</evidence>
<name>A0A6C0F2P0_9ZZZZ</name>
<dbReference type="AlphaFoldDB" id="A0A6C0F2P0"/>
<sequence>MSISSWIIAASIYKKYAQKMAVVTVCTEVYVCGYINAMDDVSKNTKKPFMRNIANMAVSTGIGLMKAAVFPIYIPATCLYLLWNKK</sequence>
<proteinExistence type="predicted"/>
<feature type="transmembrane region" description="Helical" evidence="1">
    <location>
        <begin position="57"/>
        <end position="83"/>
    </location>
</feature>
<organism evidence="2">
    <name type="scientific">viral metagenome</name>
    <dbReference type="NCBI Taxonomy" id="1070528"/>
    <lineage>
        <taxon>unclassified sequences</taxon>
        <taxon>metagenomes</taxon>
        <taxon>organismal metagenomes</taxon>
    </lineage>
</organism>
<protein>
    <submittedName>
        <fullName evidence="2">Uncharacterized protein</fullName>
    </submittedName>
</protein>
<keyword evidence="1" id="KW-1133">Transmembrane helix</keyword>
<reference evidence="2" key="1">
    <citation type="journal article" date="2020" name="Nature">
        <title>Giant virus diversity and host interactions through global metagenomics.</title>
        <authorList>
            <person name="Schulz F."/>
            <person name="Roux S."/>
            <person name="Paez-Espino D."/>
            <person name="Jungbluth S."/>
            <person name="Walsh D.A."/>
            <person name="Denef V.J."/>
            <person name="McMahon K.D."/>
            <person name="Konstantinidis K.T."/>
            <person name="Eloe-Fadrosh E.A."/>
            <person name="Kyrpides N.C."/>
            <person name="Woyke T."/>
        </authorList>
    </citation>
    <scope>NUCLEOTIDE SEQUENCE</scope>
    <source>
        <strain evidence="2">GVMAG-M-3300009180-1</strain>
    </source>
</reference>
<keyword evidence="1" id="KW-0472">Membrane</keyword>
<feature type="transmembrane region" description="Helical" evidence="1">
    <location>
        <begin position="20"/>
        <end position="37"/>
    </location>
</feature>
<keyword evidence="1" id="KW-0812">Transmembrane</keyword>
<dbReference type="EMBL" id="MN739019">
    <property type="protein sequence ID" value="QHT35352.1"/>
    <property type="molecule type" value="Genomic_DNA"/>
</dbReference>